<sequence length="168" mass="19400">MKPKFLQLETESPSEFDQIANHLMNDYAIENHESLFRLTEVEFYWNSPTHNDNSTYNRNHVNPENGDWFFHYSGVDIALKSEMLKGHGGILIRGIYCLKDKKAYKGPMVCAMKLFSGTNAFSDSIKTKVIEHKFDRKELSKTPRIGLGKNAEESGTKLLEYRYTINVK</sequence>
<dbReference type="OrthoDB" id="7871381at2"/>
<dbReference type="EMBL" id="LRPC01000028">
    <property type="protein sequence ID" value="KYG73849.1"/>
    <property type="molecule type" value="Genomic_DNA"/>
</dbReference>
<dbReference type="STRING" id="333140.AWW68_14350"/>
<name>A0A150X511_9BACT</name>
<evidence type="ECO:0000313" key="2">
    <source>
        <dbReference type="Proteomes" id="UP000075606"/>
    </source>
</evidence>
<organism evidence="1 2">
    <name type="scientific">Roseivirga spongicola</name>
    <dbReference type="NCBI Taxonomy" id="333140"/>
    <lineage>
        <taxon>Bacteria</taxon>
        <taxon>Pseudomonadati</taxon>
        <taxon>Bacteroidota</taxon>
        <taxon>Cytophagia</taxon>
        <taxon>Cytophagales</taxon>
        <taxon>Roseivirgaceae</taxon>
        <taxon>Roseivirga</taxon>
    </lineage>
</organism>
<proteinExistence type="predicted"/>
<dbReference type="AlphaFoldDB" id="A0A150X511"/>
<gene>
    <name evidence="1" type="ORF">AWW68_14350</name>
</gene>
<evidence type="ECO:0000313" key="1">
    <source>
        <dbReference type="EMBL" id="KYG73849.1"/>
    </source>
</evidence>
<reference evidence="1 2" key="1">
    <citation type="submission" date="2016-01" db="EMBL/GenBank/DDBJ databases">
        <title>Genome sequencing of Roseivirga spongicola UST030701-084.</title>
        <authorList>
            <person name="Selvaratnam C."/>
            <person name="Thevarajoo S."/>
            <person name="Goh K.M."/>
            <person name="Ee R."/>
            <person name="Chan K.-G."/>
            <person name="Chong C.S."/>
        </authorList>
    </citation>
    <scope>NUCLEOTIDE SEQUENCE [LARGE SCALE GENOMIC DNA]</scope>
    <source>
        <strain evidence="1 2">UST030701-084</strain>
    </source>
</reference>
<keyword evidence="2" id="KW-1185">Reference proteome</keyword>
<dbReference type="Proteomes" id="UP000075606">
    <property type="component" value="Unassembled WGS sequence"/>
</dbReference>
<protein>
    <submittedName>
        <fullName evidence="1">Uncharacterized protein</fullName>
    </submittedName>
</protein>
<accession>A0A150X511</accession>
<comment type="caution">
    <text evidence="1">The sequence shown here is derived from an EMBL/GenBank/DDBJ whole genome shotgun (WGS) entry which is preliminary data.</text>
</comment>
<dbReference type="RefSeq" id="WP_068222812.1">
    <property type="nucleotide sequence ID" value="NZ_LRPC01000028.1"/>
</dbReference>